<name>A0A8T0ZU69_9STRA</name>
<evidence type="ECO:0000259" key="2">
    <source>
        <dbReference type="PROSITE" id="PS50158"/>
    </source>
</evidence>
<reference evidence="3" key="1">
    <citation type="submission" date="2018-10" db="EMBL/GenBank/DDBJ databases">
        <title>Effector identification in a new, highly contiguous assembly of the strawberry crown rot pathogen Phytophthora cactorum.</title>
        <authorList>
            <person name="Armitage A.D."/>
            <person name="Nellist C.F."/>
            <person name="Bates H."/>
            <person name="Vickerstaff R.J."/>
            <person name="Harrison R.J."/>
        </authorList>
    </citation>
    <scope>NUCLEOTIDE SEQUENCE</scope>
    <source>
        <strain evidence="3">15-7</strain>
    </source>
</reference>
<accession>A0A8T0ZU69</accession>
<dbReference type="EMBL" id="RCMG01000044">
    <property type="protein sequence ID" value="KAG2866206.1"/>
    <property type="molecule type" value="Genomic_DNA"/>
</dbReference>
<dbReference type="GO" id="GO:0003676">
    <property type="term" value="F:nucleic acid binding"/>
    <property type="evidence" value="ECO:0007669"/>
    <property type="project" value="InterPro"/>
</dbReference>
<evidence type="ECO:0000313" key="3">
    <source>
        <dbReference type="EMBL" id="KAG2866206.1"/>
    </source>
</evidence>
<keyword evidence="1" id="KW-0862">Zinc</keyword>
<dbReference type="InterPro" id="IPR001878">
    <property type="entry name" value="Znf_CCHC"/>
</dbReference>
<keyword evidence="1" id="KW-0863">Zinc-finger</keyword>
<dbReference type="Proteomes" id="UP000735874">
    <property type="component" value="Unassembled WGS sequence"/>
</dbReference>
<dbReference type="AlphaFoldDB" id="A0A8T0ZU69"/>
<sequence length="293" mass="31655">MRCFRCKKPGHRAAVCRAPAPVVANVTIESDVAVAGQAKNGDNHSPVLRAQLFATTSGSDSRLIVLSLHADGAARPVRALLDSGATNNFVLAESLLLLPADMRFNGFQGSDDFLVIELSGSFGCDFGIPWLARNQPHIDWLTRTVRPRDIDVNAVLAFLSGTPNYWPHVAVTDPDSMTTAVSGESDGPSCAACERATCAGPEPEPQDILDVVEHGFPRPDEQWLSRLSVASHTRISMGSRMWSSGSSLVQQRWSSVDSRMWSSGSSLKWSMRSSRVSRIQTPTPPVGVVSLQT</sequence>
<keyword evidence="1" id="KW-0479">Metal-binding</keyword>
<feature type="domain" description="CCHC-type" evidence="2">
    <location>
        <begin position="2"/>
        <end position="17"/>
    </location>
</feature>
<proteinExistence type="predicted"/>
<dbReference type="GO" id="GO:0008270">
    <property type="term" value="F:zinc ion binding"/>
    <property type="evidence" value="ECO:0007669"/>
    <property type="project" value="UniProtKB-KW"/>
</dbReference>
<organism evidence="3 4">
    <name type="scientific">Phytophthora cactorum</name>
    <dbReference type="NCBI Taxonomy" id="29920"/>
    <lineage>
        <taxon>Eukaryota</taxon>
        <taxon>Sar</taxon>
        <taxon>Stramenopiles</taxon>
        <taxon>Oomycota</taxon>
        <taxon>Peronosporomycetes</taxon>
        <taxon>Peronosporales</taxon>
        <taxon>Peronosporaceae</taxon>
        <taxon>Phytophthora</taxon>
    </lineage>
</organism>
<evidence type="ECO:0000313" key="4">
    <source>
        <dbReference type="Proteomes" id="UP000735874"/>
    </source>
</evidence>
<gene>
    <name evidence="3" type="ORF">PC113_g3059</name>
</gene>
<dbReference type="SMART" id="SM00343">
    <property type="entry name" value="ZnF_C2HC"/>
    <property type="match status" value="1"/>
</dbReference>
<evidence type="ECO:0000256" key="1">
    <source>
        <dbReference type="PROSITE-ProRule" id="PRU00047"/>
    </source>
</evidence>
<dbReference type="PROSITE" id="PS50158">
    <property type="entry name" value="ZF_CCHC"/>
    <property type="match status" value="1"/>
</dbReference>
<dbReference type="VEuPathDB" id="FungiDB:PC110_g23178"/>
<comment type="caution">
    <text evidence="3">The sequence shown here is derived from an EMBL/GenBank/DDBJ whole genome shotgun (WGS) entry which is preliminary data.</text>
</comment>
<protein>
    <recommendedName>
        <fullName evidence="2">CCHC-type domain-containing protein</fullName>
    </recommendedName>
</protein>